<dbReference type="Pfam" id="PF19789">
    <property type="entry name" value="DUF6273"/>
    <property type="match status" value="1"/>
</dbReference>
<sequence length="392" mass="41634">MATTLGSKAVGSIVKLKENGAPVEFYVAKHDYESGLNGTGHTLVVRKDAHSLISFRARYFRGSDAETWLNGAYLNSLSAEIKGKLSPTVIPLYDNSESTTMVTKVFILSVSEFGYSKGDGEGTELPNGKELRTVYNSGMKVNQGTRTPSTITLLYINTKGELKQSENEVYMRPAFTLPASLYVDDSGLVVVNTPPAISSSIPSGSGLGTKEEGFNFPYTVTDVDGDAVTVKEYLDNVVKRSYQASLGQENTFEAVTAAHWQTVLNGSHTLKVAANDGKADSAPYTATFSKAVYSASITMTEPLPADALISVAVLSLTGSIPEDAALQVQLTNNGKDPQPVWEDATSSVKNGSNHVFANQAAANGFAFNFKVTVSRGPSGQGGHISKIGGAFQ</sequence>
<dbReference type="EMBL" id="CACRSL010000003">
    <property type="protein sequence ID" value="VYS76447.1"/>
    <property type="molecule type" value="Genomic_DNA"/>
</dbReference>
<feature type="domain" description="DUF6273" evidence="1">
    <location>
        <begin position="40"/>
        <end position="178"/>
    </location>
</feature>
<gene>
    <name evidence="2" type="ORF">AULFYP135_00261</name>
</gene>
<evidence type="ECO:0000313" key="2">
    <source>
        <dbReference type="EMBL" id="VYS76447.1"/>
    </source>
</evidence>
<proteinExistence type="predicted"/>
<evidence type="ECO:0000259" key="1">
    <source>
        <dbReference type="Pfam" id="PF19789"/>
    </source>
</evidence>
<protein>
    <recommendedName>
        <fullName evidence="1">DUF6273 domain-containing protein</fullName>
    </recommendedName>
</protein>
<accession>A0A6N2R6K7</accession>
<dbReference type="AlphaFoldDB" id="A0A6N2R6K7"/>
<reference evidence="2" key="1">
    <citation type="submission" date="2019-11" db="EMBL/GenBank/DDBJ databases">
        <authorList>
            <person name="Feng L."/>
        </authorList>
    </citation>
    <scope>NUCLEOTIDE SEQUENCE</scope>
    <source>
        <strain evidence="2">AundefinedLFYP135</strain>
    </source>
</reference>
<name>A0A6N2R6K7_9FIRM</name>
<organism evidence="2">
    <name type="scientific">uncultured Anaerotruncus sp</name>
    <dbReference type="NCBI Taxonomy" id="905011"/>
    <lineage>
        <taxon>Bacteria</taxon>
        <taxon>Bacillati</taxon>
        <taxon>Bacillota</taxon>
        <taxon>Clostridia</taxon>
        <taxon>Eubacteriales</taxon>
        <taxon>Oscillospiraceae</taxon>
        <taxon>Anaerotruncus</taxon>
        <taxon>environmental samples</taxon>
    </lineage>
</organism>
<dbReference type="InterPro" id="IPR046240">
    <property type="entry name" value="DUF6273"/>
</dbReference>